<dbReference type="InParanoid" id="A0A6J1W7V8"/>
<gene>
    <name evidence="2 3" type="primary">LOC113509425</name>
</gene>
<dbReference type="Proteomes" id="UP001652740">
    <property type="component" value="Unplaced"/>
</dbReference>
<dbReference type="GeneID" id="113509425"/>
<keyword evidence="1" id="KW-1185">Reference proteome</keyword>
<accession>A0A6J1W7V8</accession>
<proteinExistence type="predicted"/>
<dbReference type="AlphaFoldDB" id="A0A6J1W7V8"/>
<dbReference type="RefSeq" id="XP_026748567.2">
    <property type="nucleotide sequence ID" value="XM_026892766.3"/>
</dbReference>
<evidence type="ECO:0000313" key="3">
    <source>
        <dbReference type="RefSeq" id="XP_052755404.1"/>
    </source>
</evidence>
<name>A0A6J1W7V8_GALME</name>
<sequence length="519" mass="57790">MDVIQKLESISWCKDQWDPPIINDEAKQLLEECTNVTQAELIDDLQEIIKRSDNFPIEFPIDTVRLKNLITRRPIEKLKENVRSTYPILHERVLVLMANFLVYKRKYGSNIERELYSKMSVIELIDRILKKRAICFMSKRDLYKLRTGEMGVDGWENIGTLNEHPPLVLADYLSYDELKLSALVSISGPTAYINDGTRRNSGVVKEDNIETDAIIIGIIGPRFQRPGRVDCEDILITEEQNREENGYGTNTASQSVTAKQMWRKLWTDFYQIPSVTYAELLSNVASIENAERDSRVFTQRFTRRPLSSDVFDATAYSRRLTLLADMVLLEANACAAAACKPAFVNIIGAGLGAWRISHHQLDLYILTFLQRIHSLLGDGALNNVSDVNFAYIVPVESVLPLFISENESSTVKKLFLENEAHPKGGISVQVENREPSSALVGEHAGKLLVMTYAWDGNAHPGNEFWAGNLTSSGDPAAACSTQVSELHSAAVNPAVCGRNARVAASCGLRSLAAAAANLV</sequence>
<evidence type="ECO:0000313" key="2">
    <source>
        <dbReference type="RefSeq" id="XP_026748567.2"/>
    </source>
</evidence>
<dbReference type="Pfam" id="PF16062">
    <property type="entry name" value="MavL-like"/>
    <property type="match status" value="1"/>
</dbReference>
<reference evidence="2 3" key="1">
    <citation type="submission" date="2025-05" db="UniProtKB">
        <authorList>
            <consortium name="RefSeq"/>
        </authorList>
    </citation>
    <scope>IDENTIFICATION</scope>
    <source>
        <tissue evidence="2 3">Whole larvae</tissue>
    </source>
</reference>
<protein>
    <submittedName>
        <fullName evidence="2 3">Uncharacterized protein LOC113509425 isoform X1</fullName>
    </submittedName>
</protein>
<dbReference type="RefSeq" id="XP_052755404.1">
    <property type="nucleotide sequence ID" value="XM_052899444.1"/>
</dbReference>
<organism evidence="1 2">
    <name type="scientific">Galleria mellonella</name>
    <name type="common">Greater wax moth</name>
    <dbReference type="NCBI Taxonomy" id="7137"/>
    <lineage>
        <taxon>Eukaryota</taxon>
        <taxon>Metazoa</taxon>
        <taxon>Ecdysozoa</taxon>
        <taxon>Arthropoda</taxon>
        <taxon>Hexapoda</taxon>
        <taxon>Insecta</taxon>
        <taxon>Pterygota</taxon>
        <taxon>Neoptera</taxon>
        <taxon>Endopterygota</taxon>
        <taxon>Lepidoptera</taxon>
        <taxon>Glossata</taxon>
        <taxon>Ditrysia</taxon>
        <taxon>Pyraloidea</taxon>
        <taxon>Pyralidae</taxon>
        <taxon>Galleriinae</taxon>
        <taxon>Galleria</taxon>
    </lineage>
</organism>
<dbReference type="KEGG" id="gmw:113509425"/>
<evidence type="ECO:0000313" key="1">
    <source>
        <dbReference type="Proteomes" id="UP001652740"/>
    </source>
</evidence>
<dbReference type="InterPro" id="IPR032063">
    <property type="entry name" value="MavL-like"/>
</dbReference>